<dbReference type="GO" id="GO:0005886">
    <property type="term" value="C:plasma membrane"/>
    <property type="evidence" value="ECO:0007669"/>
    <property type="project" value="TreeGrafter"/>
</dbReference>
<feature type="transmembrane region" description="Helical" evidence="2">
    <location>
        <begin position="95"/>
        <end position="128"/>
    </location>
</feature>
<dbReference type="PANTHER" id="PTHR30487:SF0">
    <property type="entry name" value="PREPILIN LEADER PEPTIDASE_N-METHYLTRANSFERASE-RELATED"/>
    <property type="match status" value="1"/>
</dbReference>
<gene>
    <name evidence="4" type="ORF">E7272_11300</name>
</gene>
<dbReference type="InterPro" id="IPR000045">
    <property type="entry name" value="Prepilin_IV_endopep_pep"/>
</dbReference>
<comment type="caution">
    <text evidence="4">The sequence shown here is derived from an EMBL/GenBank/DDBJ whole genome shotgun (WGS) entry which is preliminary data.</text>
</comment>
<keyword evidence="2" id="KW-0812">Transmembrane</keyword>
<protein>
    <submittedName>
        <fullName evidence="4">Prepilin peptidase</fullName>
    </submittedName>
</protein>
<feature type="transmembrane region" description="Helical" evidence="2">
    <location>
        <begin position="140"/>
        <end position="161"/>
    </location>
</feature>
<dbReference type="EMBL" id="SVER01000032">
    <property type="protein sequence ID" value="MBE5920412.1"/>
    <property type="molecule type" value="Genomic_DNA"/>
</dbReference>
<evidence type="ECO:0000313" key="5">
    <source>
        <dbReference type="Proteomes" id="UP000766246"/>
    </source>
</evidence>
<name>A0A927UEJ5_9FIRM</name>
<dbReference type="GO" id="GO:0006465">
    <property type="term" value="P:signal peptide processing"/>
    <property type="evidence" value="ECO:0007669"/>
    <property type="project" value="TreeGrafter"/>
</dbReference>
<dbReference type="InterPro" id="IPR050882">
    <property type="entry name" value="Prepilin_peptidase/N-MTase"/>
</dbReference>
<feature type="transmembrane region" description="Helical" evidence="2">
    <location>
        <begin position="65"/>
        <end position="83"/>
    </location>
</feature>
<accession>A0A927UEJ5</accession>
<sequence length="162" mass="17820">MQQVCSRGATLIVRRRNMEAFGLVCLYGITAFDDYRTRHIKAIELLIFAVIGICLDIVYTKYSLTSILGGVGVGVAMYIFSIISKEKIGKGDALLVMVTGLYLGFMNTVILLWLSSVLAAIVGLILIRKYDNGKDKELPFVPFILLAFLILYTIKTLGGCLG</sequence>
<feature type="domain" description="Prepilin type IV endopeptidase peptidase" evidence="3">
    <location>
        <begin position="23"/>
        <end position="124"/>
    </location>
</feature>
<dbReference type="AlphaFoldDB" id="A0A927UEJ5"/>
<proteinExistence type="inferred from homology"/>
<evidence type="ECO:0000313" key="4">
    <source>
        <dbReference type="EMBL" id="MBE5920412.1"/>
    </source>
</evidence>
<reference evidence="4" key="1">
    <citation type="submission" date="2019-04" db="EMBL/GenBank/DDBJ databases">
        <title>Evolution of Biomass-Degrading Anaerobic Consortia Revealed by Metagenomics.</title>
        <authorList>
            <person name="Peng X."/>
        </authorList>
    </citation>
    <scope>NUCLEOTIDE SEQUENCE</scope>
    <source>
        <strain evidence="4">SIG311</strain>
    </source>
</reference>
<evidence type="ECO:0000259" key="3">
    <source>
        <dbReference type="Pfam" id="PF01478"/>
    </source>
</evidence>
<dbReference type="Proteomes" id="UP000766246">
    <property type="component" value="Unassembled WGS sequence"/>
</dbReference>
<dbReference type="GO" id="GO:0004190">
    <property type="term" value="F:aspartic-type endopeptidase activity"/>
    <property type="evidence" value="ECO:0007669"/>
    <property type="project" value="InterPro"/>
</dbReference>
<dbReference type="Pfam" id="PF01478">
    <property type="entry name" value="Peptidase_A24"/>
    <property type="match status" value="1"/>
</dbReference>
<keyword evidence="2" id="KW-0472">Membrane</keyword>
<evidence type="ECO:0000256" key="2">
    <source>
        <dbReference type="SAM" id="Phobius"/>
    </source>
</evidence>
<organism evidence="4 5">
    <name type="scientific">Pseudobutyrivibrio ruminis</name>
    <dbReference type="NCBI Taxonomy" id="46206"/>
    <lineage>
        <taxon>Bacteria</taxon>
        <taxon>Bacillati</taxon>
        <taxon>Bacillota</taxon>
        <taxon>Clostridia</taxon>
        <taxon>Lachnospirales</taxon>
        <taxon>Lachnospiraceae</taxon>
        <taxon>Pseudobutyrivibrio</taxon>
    </lineage>
</organism>
<dbReference type="PANTHER" id="PTHR30487">
    <property type="entry name" value="TYPE 4 PREPILIN-LIKE PROTEINS LEADER PEPTIDE-PROCESSING ENZYME"/>
    <property type="match status" value="1"/>
</dbReference>
<evidence type="ECO:0000256" key="1">
    <source>
        <dbReference type="ARBA" id="ARBA00005801"/>
    </source>
</evidence>
<dbReference type="Gene3D" id="1.20.120.1220">
    <property type="match status" value="1"/>
</dbReference>
<feature type="transmembrane region" description="Helical" evidence="2">
    <location>
        <begin position="42"/>
        <end position="59"/>
    </location>
</feature>
<comment type="similarity">
    <text evidence="1">Belongs to the peptidase A24 family.</text>
</comment>
<keyword evidence="2" id="KW-1133">Transmembrane helix</keyword>